<sequence>MSEQDIKPHIYSELRSKHKYEIDIFNALYQLKTENEEDLNSIYKLIKTELINSKKYLPTNAIKDILNIIPYNNRYTKSFLYLSKLIYDDYHVTEVKDAKYISDFLFYNEYGIQLDMSYDLKELKIENIDIHSENTIYRAIMYNDKEIFISITETEGFNKNQTLKSSLYPYSEEGYSLLELCCYHGAVDCFKFLRTKFNSEITEKCL</sequence>
<evidence type="ECO:0000313" key="2">
    <source>
        <dbReference type="Proteomes" id="UP000001542"/>
    </source>
</evidence>
<accession>A2DQ68</accession>
<evidence type="ECO:0008006" key="3">
    <source>
        <dbReference type="Google" id="ProtNLM"/>
    </source>
</evidence>
<reference evidence="1" key="1">
    <citation type="submission" date="2006-10" db="EMBL/GenBank/DDBJ databases">
        <authorList>
            <person name="Amadeo P."/>
            <person name="Zhao Q."/>
            <person name="Wortman J."/>
            <person name="Fraser-Liggett C."/>
            <person name="Carlton J."/>
        </authorList>
    </citation>
    <scope>NUCLEOTIDE SEQUENCE</scope>
    <source>
        <strain evidence="1">G3</strain>
    </source>
</reference>
<dbReference type="VEuPathDB" id="TrichDB:TVAGG3_0385530"/>
<proteinExistence type="predicted"/>
<dbReference type="KEGG" id="tva:4775512"/>
<dbReference type="VEuPathDB" id="TrichDB:TVAG_256710"/>
<evidence type="ECO:0000313" key="1">
    <source>
        <dbReference type="EMBL" id="EAY17495.1"/>
    </source>
</evidence>
<reference evidence="1" key="2">
    <citation type="journal article" date="2007" name="Science">
        <title>Draft genome sequence of the sexually transmitted pathogen Trichomonas vaginalis.</title>
        <authorList>
            <person name="Carlton J.M."/>
            <person name="Hirt R.P."/>
            <person name="Silva J.C."/>
            <person name="Delcher A.L."/>
            <person name="Schatz M."/>
            <person name="Zhao Q."/>
            <person name="Wortman J.R."/>
            <person name="Bidwell S.L."/>
            <person name="Alsmark U.C.M."/>
            <person name="Besteiro S."/>
            <person name="Sicheritz-Ponten T."/>
            <person name="Noel C.J."/>
            <person name="Dacks J.B."/>
            <person name="Foster P.G."/>
            <person name="Simillion C."/>
            <person name="Van de Peer Y."/>
            <person name="Miranda-Saavedra D."/>
            <person name="Barton G.J."/>
            <person name="Westrop G.D."/>
            <person name="Mueller S."/>
            <person name="Dessi D."/>
            <person name="Fiori P.L."/>
            <person name="Ren Q."/>
            <person name="Paulsen I."/>
            <person name="Zhang H."/>
            <person name="Bastida-Corcuera F.D."/>
            <person name="Simoes-Barbosa A."/>
            <person name="Brown M.T."/>
            <person name="Hayes R.D."/>
            <person name="Mukherjee M."/>
            <person name="Okumura C.Y."/>
            <person name="Schneider R."/>
            <person name="Smith A.J."/>
            <person name="Vanacova S."/>
            <person name="Villalvazo M."/>
            <person name="Haas B.J."/>
            <person name="Pertea M."/>
            <person name="Feldblyum T.V."/>
            <person name="Utterback T.R."/>
            <person name="Shu C.L."/>
            <person name="Osoegawa K."/>
            <person name="de Jong P.J."/>
            <person name="Hrdy I."/>
            <person name="Horvathova L."/>
            <person name="Zubacova Z."/>
            <person name="Dolezal P."/>
            <person name="Malik S.B."/>
            <person name="Logsdon J.M. Jr."/>
            <person name="Henze K."/>
            <person name="Gupta A."/>
            <person name="Wang C.C."/>
            <person name="Dunne R.L."/>
            <person name="Upcroft J.A."/>
            <person name="Upcroft P."/>
            <person name="White O."/>
            <person name="Salzberg S.L."/>
            <person name="Tang P."/>
            <person name="Chiu C.-H."/>
            <person name="Lee Y.-S."/>
            <person name="Embley T.M."/>
            <person name="Coombs G.H."/>
            <person name="Mottram J.C."/>
            <person name="Tachezy J."/>
            <person name="Fraser-Liggett C.M."/>
            <person name="Johnson P.J."/>
        </authorList>
    </citation>
    <scope>NUCLEOTIDE SEQUENCE [LARGE SCALE GENOMIC DNA]</scope>
    <source>
        <strain evidence="1">G3</strain>
    </source>
</reference>
<dbReference type="SUPFAM" id="SSF48403">
    <property type="entry name" value="Ankyrin repeat"/>
    <property type="match status" value="1"/>
</dbReference>
<dbReference type="EMBL" id="DS113230">
    <property type="protein sequence ID" value="EAY17495.1"/>
    <property type="molecule type" value="Genomic_DNA"/>
</dbReference>
<protein>
    <recommendedName>
        <fullName evidence="3">DUF3447 domain-containing protein</fullName>
    </recommendedName>
</protein>
<organism evidence="1 2">
    <name type="scientific">Trichomonas vaginalis (strain ATCC PRA-98 / G3)</name>
    <dbReference type="NCBI Taxonomy" id="412133"/>
    <lineage>
        <taxon>Eukaryota</taxon>
        <taxon>Metamonada</taxon>
        <taxon>Parabasalia</taxon>
        <taxon>Trichomonadida</taxon>
        <taxon>Trichomonadidae</taxon>
        <taxon>Trichomonas</taxon>
    </lineage>
</organism>
<gene>
    <name evidence="1" type="ORF">TVAG_494370</name>
</gene>
<dbReference type="PANTHER" id="PTHR24182">
    <property type="entry name" value="ANKYRIN REPEAT AND SOCS BOX CONTAINING 4"/>
    <property type="match status" value="1"/>
</dbReference>
<dbReference type="AlphaFoldDB" id="A2DQ68"/>
<dbReference type="RefSeq" id="XP_001329630.1">
    <property type="nucleotide sequence ID" value="XM_001329595.1"/>
</dbReference>
<dbReference type="PANTHER" id="PTHR24182:SF13">
    <property type="entry name" value="LD18443P"/>
    <property type="match status" value="1"/>
</dbReference>
<dbReference type="Proteomes" id="UP000001542">
    <property type="component" value="Unassembled WGS sequence"/>
</dbReference>
<dbReference type="eggNOG" id="ENOG502SBM3">
    <property type="taxonomic scope" value="Eukaryota"/>
</dbReference>
<dbReference type="InterPro" id="IPR036770">
    <property type="entry name" value="Ankyrin_rpt-contain_sf"/>
</dbReference>
<keyword evidence="2" id="KW-1185">Reference proteome</keyword>
<dbReference type="InParanoid" id="A2DQ68"/>
<name>A2DQ68_TRIV3</name>